<dbReference type="SUPFAM" id="SSF52777">
    <property type="entry name" value="CoA-dependent acyltransferases"/>
    <property type="match status" value="4"/>
</dbReference>
<dbReference type="Gene3D" id="3.30.559.30">
    <property type="entry name" value="Nonribosomal peptide synthetase, condensation domain"/>
    <property type="match status" value="2"/>
</dbReference>
<dbReference type="Gene3D" id="1.10.1200.10">
    <property type="entry name" value="ACP-like"/>
    <property type="match status" value="1"/>
</dbReference>
<evidence type="ECO:0000256" key="2">
    <source>
        <dbReference type="ARBA" id="ARBA00022450"/>
    </source>
</evidence>
<evidence type="ECO:0000313" key="8">
    <source>
        <dbReference type="EMBL" id="GAA3755683.1"/>
    </source>
</evidence>
<feature type="region of interest" description="Disordered" evidence="5">
    <location>
        <begin position="2250"/>
        <end position="2285"/>
    </location>
</feature>
<dbReference type="InterPro" id="IPR014031">
    <property type="entry name" value="Ketoacyl_synth_C"/>
</dbReference>
<proteinExistence type="predicted"/>
<dbReference type="InterPro" id="IPR045851">
    <property type="entry name" value="AMP-bd_C_sf"/>
</dbReference>
<dbReference type="SMART" id="SM00823">
    <property type="entry name" value="PKS_PP"/>
    <property type="match status" value="1"/>
</dbReference>
<dbReference type="Proteomes" id="UP001500908">
    <property type="component" value="Unassembled WGS sequence"/>
</dbReference>
<accession>A0ABP7G4R0</accession>
<dbReference type="PANTHER" id="PTHR45527">
    <property type="entry name" value="NONRIBOSOMAL PEPTIDE SYNTHETASE"/>
    <property type="match status" value="1"/>
</dbReference>
<evidence type="ECO:0008006" key="10">
    <source>
        <dbReference type="Google" id="ProtNLM"/>
    </source>
</evidence>
<organism evidence="8 9">
    <name type="scientific">Salinactinospora qingdaonensis</name>
    <dbReference type="NCBI Taxonomy" id="702744"/>
    <lineage>
        <taxon>Bacteria</taxon>
        <taxon>Bacillati</taxon>
        <taxon>Actinomycetota</taxon>
        <taxon>Actinomycetes</taxon>
        <taxon>Streptosporangiales</taxon>
        <taxon>Nocardiopsidaceae</taxon>
        <taxon>Salinactinospora</taxon>
    </lineage>
</organism>
<dbReference type="PROSITE" id="PS50075">
    <property type="entry name" value="CARRIER"/>
    <property type="match status" value="1"/>
</dbReference>
<keyword evidence="2" id="KW-0596">Phosphopantetheine</keyword>
<feature type="domain" description="Ketosynthase family 3 (KS3)" evidence="7">
    <location>
        <begin position="1709"/>
        <end position="2126"/>
    </location>
</feature>
<dbReference type="RefSeq" id="WP_344974033.1">
    <property type="nucleotide sequence ID" value="NZ_BAABDD010000021.1"/>
</dbReference>
<dbReference type="InterPro" id="IPR020806">
    <property type="entry name" value="PKS_PP-bd"/>
</dbReference>
<dbReference type="InterPro" id="IPR036736">
    <property type="entry name" value="ACP-like_sf"/>
</dbReference>
<dbReference type="Pfam" id="PF00550">
    <property type="entry name" value="PP-binding"/>
    <property type="match status" value="2"/>
</dbReference>
<dbReference type="PANTHER" id="PTHR45527:SF1">
    <property type="entry name" value="FATTY ACID SYNTHASE"/>
    <property type="match status" value="1"/>
</dbReference>
<dbReference type="PROSITE" id="PS00455">
    <property type="entry name" value="AMP_BINDING"/>
    <property type="match status" value="1"/>
</dbReference>
<dbReference type="Pfam" id="PF00668">
    <property type="entry name" value="Condensation"/>
    <property type="match status" value="1"/>
</dbReference>
<dbReference type="Gene3D" id="1.10.1240.100">
    <property type="match status" value="1"/>
</dbReference>
<dbReference type="CDD" id="cd00833">
    <property type="entry name" value="PKS"/>
    <property type="match status" value="1"/>
</dbReference>
<comment type="cofactor">
    <cofactor evidence="1">
        <name>pantetheine 4'-phosphate</name>
        <dbReference type="ChEBI" id="CHEBI:47942"/>
    </cofactor>
</comment>
<dbReference type="NCBIfam" id="TIGR01733">
    <property type="entry name" value="AA-adenyl-dom"/>
    <property type="match status" value="1"/>
</dbReference>
<dbReference type="InterPro" id="IPR023213">
    <property type="entry name" value="CAT-like_dom_sf"/>
</dbReference>
<evidence type="ECO:0000256" key="5">
    <source>
        <dbReference type="SAM" id="MobiDB-lite"/>
    </source>
</evidence>
<evidence type="ECO:0000313" key="9">
    <source>
        <dbReference type="Proteomes" id="UP001500908"/>
    </source>
</evidence>
<dbReference type="Pfam" id="PF02801">
    <property type="entry name" value="Ketoacyl-synt_C"/>
    <property type="match status" value="1"/>
</dbReference>
<protein>
    <recommendedName>
        <fullName evidence="10">Amino acid adenylation domain-containing protein</fullName>
    </recommendedName>
</protein>
<keyword evidence="3" id="KW-0597">Phosphoprotein</keyword>
<gene>
    <name evidence="8" type="ORF">GCM10022402_37820</name>
</gene>
<reference evidence="9" key="1">
    <citation type="journal article" date="2019" name="Int. J. Syst. Evol. Microbiol.">
        <title>The Global Catalogue of Microorganisms (GCM) 10K type strain sequencing project: providing services to taxonomists for standard genome sequencing and annotation.</title>
        <authorList>
            <consortium name="The Broad Institute Genomics Platform"/>
            <consortium name="The Broad Institute Genome Sequencing Center for Infectious Disease"/>
            <person name="Wu L."/>
            <person name="Ma J."/>
        </authorList>
    </citation>
    <scope>NUCLEOTIDE SEQUENCE [LARGE SCALE GENOMIC DNA]</scope>
    <source>
        <strain evidence="9">JCM 17137</strain>
    </source>
</reference>
<dbReference type="InterPro" id="IPR020841">
    <property type="entry name" value="PKS_Beta-ketoAc_synthase_dom"/>
</dbReference>
<dbReference type="InterPro" id="IPR000873">
    <property type="entry name" value="AMP-dep_synth/lig_dom"/>
</dbReference>
<evidence type="ECO:0000256" key="1">
    <source>
        <dbReference type="ARBA" id="ARBA00001957"/>
    </source>
</evidence>
<dbReference type="InterPro" id="IPR042099">
    <property type="entry name" value="ANL_N_sf"/>
</dbReference>
<dbReference type="InterPro" id="IPR000415">
    <property type="entry name" value="Nitroreductase-like"/>
</dbReference>
<evidence type="ECO:0000259" key="7">
    <source>
        <dbReference type="PROSITE" id="PS52004"/>
    </source>
</evidence>
<dbReference type="PROSITE" id="PS52004">
    <property type="entry name" value="KS3_2"/>
    <property type="match status" value="1"/>
</dbReference>
<dbReference type="CDD" id="cd17646">
    <property type="entry name" value="A_NRPS_AB3403-like"/>
    <property type="match status" value="1"/>
</dbReference>
<dbReference type="InterPro" id="IPR010071">
    <property type="entry name" value="AA_adenyl_dom"/>
</dbReference>
<dbReference type="SUPFAM" id="SSF47336">
    <property type="entry name" value="ACP-like"/>
    <property type="match status" value="2"/>
</dbReference>
<dbReference type="Gene3D" id="3.40.47.10">
    <property type="match status" value="1"/>
</dbReference>
<dbReference type="InterPro" id="IPR001242">
    <property type="entry name" value="Condensation_dom"/>
</dbReference>
<evidence type="ECO:0000256" key="4">
    <source>
        <dbReference type="ARBA" id="ARBA00022679"/>
    </source>
</evidence>
<dbReference type="Gene3D" id="3.30.300.30">
    <property type="match status" value="1"/>
</dbReference>
<comment type="caution">
    <text evidence="8">The sequence shown here is derived from an EMBL/GenBank/DDBJ whole genome shotgun (WGS) entry which is preliminary data.</text>
</comment>
<dbReference type="InterPro" id="IPR020845">
    <property type="entry name" value="AMP-binding_CS"/>
</dbReference>
<evidence type="ECO:0000259" key="6">
    <source>
        <dbReference type="PROSITE" id="PS50075"/>
    </source>
</evidence>
<dbReference type="SUPFAM" id="SSF55469">
    <property type="entry name" value="FMN-dependent nitroreductase-like"/>
    <property type="match status" value="1"/>
</dbReference>
<keyword evidence="9" id="KW-1185">Reference proteome</keyword>
<keyword evidence="4" id="KW-0808">Transferase</keyword>
<dbReference type="InterPro" id="IPR025110">
    <property type="entry name" value="AMP-bd_C"/>
</dbReference>
<dbReference type="Gene3D" id="3.40.50.12780">
    <property type="entry name" value="N-terminal domain of ligase-like"/>
    <property type="match status" value="1"/>
</dbReference>
<dbReference type="SMART" id="SM00825">
    <property type="entry name" value="PKS_KS"/>
    <property type="match status" value="1"/>
</dbReference>
<dbReference type="CDD" id="cd02142">
    <property type="entry name" value="McbC_SagB-like_oxidoreductase"/>
    <property type="match status" value="1"/>
</dbReference>
<feature type="compositionally biased region" description="Low complexity" evidence="5">
    <location>
        <begin position="2264"/>
        <end position="2278"/>
    </location>
</feature>
<dbReference type="Gene3D" id="3.30.559.10">
    <property type="entry name" value="Chloramphenicol acetyltransferase-like domain"/>
    <property type="match status" value="2"/>
</dbReference>
<dbReference type="InterPro" id="IPR016039">
    <property type="entry name" value="Thiolase-like"/>
</dbReference>
<dbReference type="InterPro" id="IPR009081">
    <property type="entry name" value="PP-bd_ACP"/>
</dbReference>
<sequence length="2359" mass="253386">MESQPSFPLTEIQESFYVGRVLGSGTGAQVHLEFETDGLDVARLEDSWNRLVYRTEMLRATVRSDGTQEIRDEVPRYRIPVSDLSDVSEAEQAAQLRELRKTVEAENFDPSTWPLFAIKAVLLGSDRARVHLTVDEMVADGPSVSLLLAQWYTLYRHGVEPEPPQLTFRDYVARATPSAAETDRALRYWRDKLAGADLDRPAPFTADPAGQSRERRRLSFTLPPPQWAAVQRLARQSRATPSAMLLALFAAVIGDAERPIVLTTYNRKPVHPDVARLVGPFISTAVFLAPPAGGSFGEYLRAVQRQLWRDLEHDAVSGVRAHREWSRQERSHNGDPVRVVFTSMLGSLPGADAEDDPRSWPARVDDGATLTHTPGVHLEQCAQENHDGALVLSWDIASGVIDEAAGAEAFDRLTGALCRLAAAEGDSEAAVSPEVAELVQPSRQDVTGLPLTELQSAYLVGRVGGLSGAAETKVYQEFLLRRHDVDRLERAWHRLVEHHPMMRAVVHDDGTMTVRGEVPYYTFARHDLTGLGRAEVEERLAAVAERMRRTEFEIGAWPMFALEVSFLPGGEVVLHAALDALLADARSLALLFGQLFALHDGQGEVLDAAPDRSIDHMRGLARPHGGRRDEAAAQWHDKFADLPPGPPLADTGERTHRRFDLSAWPALREHAARVGVPADILLLTAYADTLRQRFRAPFTIVVVSWDRPRGMEGSVGDFTSLAWLVVDDTLPPSFEERAREIWDRVRADLERGAVLPGLRELRQRVFRSNGELRLPVVFTRIPQAPQALGGDGVELRQSRSQTAQVALDNVPLLLDDTLVCQWDVAGDALDADQADELFSSYEHRVRALLDSPEPTLTALLERSLAAYPHRPAVWWNGEALDYAELDRRSAQLANHLIRSGCRPGAHIAVHMDRSDDLVVALVAIVRAGGVYVPIEAGTPRERVKYLIEDSGARVLVADGTLAGALHDCGAHVVCPDRDGALLAAAADTAPEVHVAADDPVYMIYTSGTTGQPKGCLNTHRGVANRLLWMQERFPLSGTDRVLQKTPCGFDVSAWEFFWPLLAGAATVVARPGGHRDPAYLARAIRENSVTVTHFVPSMLGLFLSEPSAADCSSLRYVFASGEALPVGTMRRFFEVLPEVQLHNLYGPTEAAIDVTHWECVPDWDEASVPIGRPITGATIHIVDEHLRQVPPGTAGEICIAGTPVALGYHDREELTRERFVATSYADRLYRTGDLGALGADGEIRYLGRLDDQFKVRGLRIEPQEVETALVSRAGLVDARVLPVAESSGDPVLAAVCVAADPPPRIQDIRQALGTVLPQHLVPSRYRFVDELPLTPAGKLDRRAAAALFQPAEETGSPTGADLLEQVRAAASAALGKAEIDVDADLFDLGATSFTMIRLAQLVTERTGAEVAVDLLLNGPTVQEIAAALAAPPAEPADAPRQADVRIAFDPEAKKKFKEARVAELSLPAELPRVPLPEPAAGDSLGLFDASAFRRFSAEPMPASALVDLLAMAAPGELGGLSKRRYPSAGGFYPVQVYVYVRPDRVDGLEGGLYYLHPAEGALVRLDPDLRVTEDCHVHHNRPLVGSAAFGVFLVSTPAAIAPAYGERLGAKYSELEAGHLSQLLMTAAPARGIGMCPVGDMDFDAVRERFWLDDDQDLLVSLWGGALQDDEVRRRAALAATPEEMQARQARRDEAAALDTVSAEPAGTGIPVAVIGFAARLPGADSLDGLGRLLVEGATAIGATPQERWSPLRTRSERAGARMGAYLDDITGCEAEEFGLDDKEAAATDPQERLLLATVRQCLEDAGSAGEQRARLDPIGVYVGAMWADHALHGMSARAAGEQGTHATRGGLAHRLSHAFDLTGPSMVVDSGCVSGMAAIDMAVGAIRSGRCRAAIAAASNLVLHPEHLDVLADLGLVAEDADSCAFTSRASGWLVGEGIGALMLKPLHRAVADGDPIHAVVRGTSVRHSGATRRYGVPSRGTQEEAVRAALADAGLPPESIGYVEAAAGGSALADALEAQELSEVFQHAGPVPLGSVKPTLGHLEAASVFAQLAKVMCQLRSGEVFATRLTSELNPAVVSAPAVEIPQERARWRPQPEPSGASRRRALVNGVAGTGSYGCLVIEEGPPLAEPQSEEQHKEAWALPLSADSPENLAVLANSLADAVPGMPLASVARTLREGRPARGERAVVVTTAEEAAQALRRLASAVTSGAGRLVGTATGELSVQIEKWLAGETVHWPEVERDVPKVSLPPTPLRVRDFRLPGAAPPSGQGAPPSGEGDGAASPLDRFASIVAAETGIPADQLLPETDLVASGVSSRRLLRIAARVAEEGGGPLALETLFETDNLVDLATAAFGGNP</sequence>
<dbReference type="InterPro" id="IPR014030">
    <property type="entry name" value="Ketoacyl_synth_N"/>
</dbReference>
<dbReference type="Pfam" id="PF00109">
    <property type="entry name" value="ketoacyl-synt"/>
    <property type="match status" value="1"/>
</dbReference>
<dbReference type="Gene3D" id="3.40.109.10">
    <property type="entry name" value="NADH Oxidase"/>
    <property type="match status" value="1"/>
</dbReference>
<dbReference type="Pfam" id="PF13193">
    <property type="entry name" value="AMP-binding_C"/>
    <property type="match status" value="1"/>
</dbReference>
<feature type="domain" description="Carrier" evidence="6">
    <location>
        <begin position="1357"/>
        <end position="1432"/>
    </location>
</feature>
<dbReference type="InterPro" id="IPR029479">
    <property type="entry name" value="Nitroreductase"/>
</dbReference>
<dbReference type="EMBL" id="BAABDD010000021">
    <property type="protein sequence ID" value="GAA3755683.1"/>
    <property type="molecule type" value="Genomic_DNA"/>
</dbReference>
<dbReference type="SUPFAM" id="SSF56801">
    <property type="entry name" value="Acetyl-CoA synthetase-like"/>
    <property type="match status" value="1"/>
</dbReference>
<evidence type="ECO:0000256" key="3">
    <source>
        <dbReference type="ARBA" id="ARBA00022553"/>
    </source>
</evidence>
<dbReference type="Pfam" id="PF00501">
    <property type="entry name" value="AMP-binding"/>
    <property type="match status" value="1"/>
</dbReference>
<dbReference type="SUPFAM" id="SSF53901">
    <property type="entry name" value="Thiolase-like"/>
    <property type="match status" value="1"/>
</dbReference>
<dbReference type="Pfam" id="PF00881">
    <property type="entry name" value="Nitroreductase"/>
    <property type="match status" value="1"/>
</dbReference>
<name>A0ABP7G4R0_9ACTN</name>